<sequence>MFVSPNRPPPPHPSVGDTPEARPHHVPLSRGVASCPEAERGKYREPKKPRTSKKNSAQAAVQQDGGCQQRSSSLPDIARGSPSWSSQGSWGAQRPSSMPYPGYHNASAQAYQRYPYPGAPSATGYPYPHPGYHYPYGGTNGSAHGHVGYPGMSHHHHHHYGDSSSTAAAAMMSYNAHSHGYPHHPYASGSTAPHPPYHPNAFYPRMPAPSPQDPCSGASSARSLHSRRSAGAGVTAAAAYQAGYMPHHLPPSEESHSPYPGMMAMGMYPNRTSTPASVTEKRLGAASGSSNLHRPSCPTPPQPPSSSSMSFNPSHVLPPTSSSSSSTASSSFPPHPLPLPQPATKRKQPSTVAGVTPTVKKKRKKLKYSGLLANVNGTLHPLNPSIPVIPPSPAVPQPTVSSSVNVNPKKSQVVSEPSPTSSTTSTTTATSSKPSTTTSTTHPATSNPSLPSNGPSFMDDPSGYLQHQTALLNKTLSQQPSMAEEASGGPTEESKKINAVQRPRRPPSPEDKASKEVAQQCSPSGSDDDCRSASPCSKSMEDLTAVSTSQTTTTTMTASSSSPSATFSAADSSSATVGAPQSSPSTPLPPLSIPPSPAEPTPSPEMEDDLGTTTVIPEVSEEQMETRSEEDKTIDEEPEQTNVQMAPSPRPLLAEDVTVSSPTSSCPTSSEESTTTTTAIASSSAHQKLRSVRRRTSSGIGQTQEPTVHSTQSDSPPQSLRIDEEEGSGGGGLGKMTSDLASSGTPLFEMSTGDDDECDGVPVLSIPSPPAAMADSTSTLEDPGELLLRCMTTTSSESTTSSNEITTTSQLSRPTTPEKEVMEKEIEDEEEELRKQTIIEEEEVYGKDEEQKGSRTKVGFEETSQEQMQMEVQIEEEQSQENPVIQTPRPEVPVKKQRTKAVDGGTSQETGHSGINTPVKKHSSTAVTTSTTSSSSTSKRSKSSTTRTSSSVNFSPCRPTVPIAPAGLPYNPAPMPQFIMTSTGQLLPLASTFGPFPSAPSNCHPSPQLVYLQHPAAPQPAPQLTSPTLNAEADDVFKRKKKRKQQPPQGTNQLQPQQATSIAISQAQPQHSFVQLGSATGQTHPQAGGFMSFPGTPFVLMSSSAPHNKLVISPAGNLVATPTSQPQTTMTQCQSQGPFIQNFIGSHFPAATVQNGTILLGPPNFPFFNPVPNGTFITTSSTAAPQQQTSGCMDSPHGISQSNASVSSQAEQHQSQSGVLLSPKTSTTNMSSSPTGPNLLPLIRPAAPPGPVFLQAAPPRFFTPGTPCPPQFVITTPSPNGTPTLISPIPSSSKSPSVKDPSTPLLVATSPVPISTGNAMLLSPTHRTSVSPSCARKRKHSNVQGGGQAGEPSAKCAKALIPSSDKELLVTNEGTTVIPEHPVSLTQTNPAVA</sequence>
<feature type="region of interest" description="Disordered" evidence="1">
    <location>
        <begin position="270"/>
        <end position="363"/>
    </location>
</feature>
<feature type="region of interest" description="Disordered" evidence="1">
    <location>
        <begin position="393"/>
        <end position="463"/>
    </location>
</feature>
<name>A0A7R8W9H6_9CRUS</name>
<feature type="compositionally biased region" description="Low complexity" evidence="1">
    <location>
        <begin position="657"/>
        <end position="684"/>
    </location>
</feature>
<organism evidence="2">
    <name type="scientific">Cyprideis torosa</name>
    <dbReference type="NCBI Taxonomy" id="163714"/>
    <lineage>
        <taxon>Eukaryota</taxon>
        <taxon>Metazoa</taxon>
        <taxon>Ecdysozoa</taxon>
        <taxon>Arthropoda</taxon>
        <taxon>Crustacea</taxon>
        <taxon>Oligostraca</taxon>
        <taxon>Ostracoda</taxon>
        <taxon>Podocopa</taxon>
        <taxon>Podocopida</taxon>
        <taxon>Cytherocopina</taxon>
        <taxon>Cytheroidea</taxon>
        <taxon>Cytherideidae</taxon>
        <taxon>Cyprideis</taxon>
    </lineage>
</organism>
<feature type="compositionally biased region" description="Low complexity" evidence="1">
    <location>
        <begin position="924"/>
        <end position="952"/>
    </location>
</feature>
<feature type="compositionally biased region" description="Low complexity" evidence="1">
    <location>
        <begin position="216"/>
        <end position="232"/>
    </location>
</feature>
<accession>A0A7R8W9H6</accession>
<feature type="compositionally biased region" description="Basic residues" evidence="1">
    <location>
        <begin position="687"/>
        <end position="696"/>
    </location>
</feature>
<proteinExistence type="predicted"/>
<feature type="compositionally biased region" description="Low complexity" evidence="1">
    <location>
        <begin position="1180"/>
        <end position="1190"/>
    </location>
</feature>
<feature type="compositionally biased region" description="Low complexity" evidence="1">
    <location>
        <begin position="397"/>
        <end position="449"/>
    </location>
</feature>
<feature type="compositionally biased region" description="Polar residues" evidence="1">
    <location>
        <begin position="697"/>
        <end position="718"/>
    </location>
</feature>
<dbReference type="OrthoDB" id="641149at2759"/>
<feature type="region of interest" description="Disordered" evidence="1">
    <location>
        <begin position="1"/>
        <end position="96"/>
    </location>
</feature>
<feature type="region of interest" description="Disordered" evidence="1">
    <location>
        <begin position="793"/>
        <end position="958"/>
    </location>
</feature>
<feature type="region of interest" description="Disordered" evidence="1">
    <location>
        <begin position="477"/>
        <end position="779"/>
    </location>
</feature>
<feature type="compositionally biased region" description="Low complexity" evidence="1">
    <location>
        <begin position="78"/>
        <end position="94"/>
    </location>
</feature>
<feature type="region of interest" description="Disordered" evidence="1">
    <location>
        <begin position="209"/>
        <end position="232"/>
    </location>
</feature>
<feature type="region of interest" description="Disordered" evidence="1">
    <location>
        <begin position="1318"/>
        <end position="1354"/>
    </location>
</feature>
<feature type="compositionally biased region" description="Low complexity" evidence="1">
    <location>
        <begin position="305"/>
        <end position="332"/>
    </location>
</feature>
<gene>
    <name evidence="2" type="ORF">CTOB1V02_LOCUS4785</name>
</gene>
<feature type="compositionally biased region" description="Pro residues" evidence="1">
    <location>
        <begin position="586"/>
        <end position="603"/>
    </location>
</feature>
<feature type="compositionally biased region" description="Basic and acidic residues" evidence="1">
    <location>
        <begin position="832"/>
        <end position="853"/>
    </location>
</feature>
<feature type="compositionally biased region" description="Polar residues" evidence="1">
    <location>
        <begin position="1198"/>
        <end position="1236"/>
    </location>
</feature>
<feature type="region of interest" description="Disordered" evidence="1">
    <location>
        <begin position="1037"/>
        <end position="1066"/>
    </location>
</feature>
<evidence type="ECO:0000256" key="1">
    <source>
        <dbReference type="SAM" id="MobiDB-lite"/>
    </source>
</evidence>
<protein>
    <submittedName>
        <fullName evidence="2">Uncharacterized protein</fullName>
    </submittedName>
</protein>
<feature type="compositionally biased region" description="Polar residues" evidence="1">
    <location>
        <begin position="905"/>
        <end position="916"/>
    </location>
</feature>
<feature type="compositionally biased region" description="Pro residues" evidence="1">
    <location>
        <begin position="1"/>
        <end position="13"/>
    </location>
</feature>
<feature type="compositionally biased region" description="Low complexity" evidence="1">
    <location>
        <begin position="793"/>
        <end position="809"/>
    </location>
</feature>
<feature type="compositionally biased region" description="Low complexity" evidence="1">
    <location>
        <begin position="544"/>
        <end position="585"/>
    </location>
</feature>
<feature type="compositionally biased region" description="Polar residues" evidence="1">
    <location>
        <begin position="54"/>
        <end position="74"/>
    </location>
</feature>
<evidence type="ECO:0000313" key="2">
    <source>
        <dbReference type="EMBL" id="CAD7226871.1"/>
    </source>
</evidence>
<feature type="region of interest" description="Disordered" evidence="1">
    <location>
        <begin position="1180"/>
        <end position="1237"/>
    </location>
</feature>
<dbReference type="EMBL" id="OB660954">
    <property type="protein sequence ID" value="CAD7226871.1"/>
    <property type="molecule type" value="Genomic_DNA"/>
</dbReference>
<feature type="compositionally biased region" description="Basic and acidic residues" evidence="1">
    <location>
        <begin position="37"/>
        <end position="48"/>
    </location>
</feature>
<feature type="compositionally biased region" description="Low complexity" evidence="1">
    <location>
        <begin position="1055"/>
        <end position="1066"/>
    </location>
</feature>
<reference evidence="2" key="1">
    <citation type="submission" date="2020-11" db="EMBL/GenBank/DDBJ databases">
        <authorList>
            <person name="Tran Van P."/>
        </authorList>
    </citation>
    <scope>NUCLEOTIDE SEQUENCE</scope>
</reference>